<dbReference type="Proteomes" id="UP000678499">
    <property type="component" value="Unassembled WGS sequence"/>
</dbReference>
<feature type="binding site" evidence="8">
    <location>
        <position position="398"/>
    </location>
    <ligand>
        <name>Na(+)</name>
        <dbReference type="ChEBI" id="CHEBI:29101"/>
        <label>1</label>
    </ligand>
</feature>
<dbReference type="Pfam" id="PF00209">
    <property type="entry name" value="SNF"/>
    <property type="match status" value="2"/>
</dbReference>
<comment type="similarity">
    <text evidence="2 10">Belongs to the sodium:neurotransmitter symporter (SNF) (TC 2.A.22) family.</text>
</comment>
<keyword evidence="8" id="KW-0479">Metal-binding</keyword>
<sequence>MGSKTPSSESLVERQQWGNKIEFLLSSISYAIGFGNIWRFPYLVYRYGGGTFLVPYFFFVITVAMPLMLLESSTAQFAGLGPAHVYGVMCPAFRGLGLTTYYISYVNTIQYVVIMAYVIHYAVSSVTRELPWVKCDPSYSFDGCVGPCSGAGNTAAAGGGGGRGSNNVSDFVVLNGTCWDDYGYVVPGILGSVFIAYVMCFLAMKNGVSTSGKVVYFTALFPYAVLLVLLVKAATLEGFGNGIKFYLQPDLNKLADFEVWYQALSQIFFSLGIGFGGLMTLSRSGISVFISSCISVEVFKVCDMTCWDDYGYVVPGILGSVFIAYVMCFLAMKNGVSTSGKVVYFTALFPYAVLLVLLVKAATLEGFGNGIKFYLQPDLNKLADFEVWYQALSQIFFSLGIGFGGLMTLSRSGISVFISSCISVEVFKVCDMTSSGQDVADVAGSGMSLTFVTFATTLSLLPAAPVWSIMFFVMLITVGLGTQMADMETQITALLDQFTSLRKHKTLVTLVVCATGFLGAISMTFQGGIWLNNLLNDYAATAPVLVMTLGNVVALVYVFGFERLIRNMEEMIGPLRRGTYWYLRITWTCLAPLFVTVLLVYFFYDFPGTAYDKPGSTDLFPDW</sequence>
<feature type="transmembrane region" description="Helical" evidence="11">
    <location>
        <begin position="581"/>
        <end position="604"/>
    </location>
</feature>
<dbReference type="SUPFAM" id="SSF161070">
    <property type="entry name" value="SNF-like"/>
    <property type="match status" value="2"/>
</dbReference>
<dbReference type="InterPro" id="IPR000175">
    <property type="entry name" value="Na/ntran_symport"/>
</dbReference>
<dbReference type="EMBL" id="OA884889">
    <property type="protein sequence ID" value="CAD7281415.1"/>
    <property type="molecule type" value="Genomic_DNA"/>
</dbReference>
<dbReference type="PANTHER" id="PTHR11616">
    <property type="entry name" value="SODIUM/CHLORIDE DEPENDENT TRANSPORTER"/>
    <property type="match status" value="1"/>
</dbReference>
<dbReference type="GO" id="GO:0035725">
    <property type="term" value="P:sodium ion transmembrane transport"/>
    <property type="evidence" value="ECO:0007669"/>
    <property type="project" value="TreeGrafter"/>
</dbReference>
<evidence type="ECO:0000256" key="9">
    <source>
        <dbReference type="PIRSR" id="PIRSR600175-2"/>
    </source>
</evidence>
<feature type="binding site" evidence="8">
    <location>
        <position position="36"/>
    </location>
    <ligand>
        <name>Na(+)</name>
        <dbReference type="ChEBI" id="CHEBI:29101"/>
        <label>1</label>
    </ligand>
</feature>
<feature type="transmembrane region" description="Helical" evidence="11">
    <location>
        <begin position="506"/>
        <end position="526"/>
    </location>
</feature>
<accession>A0A7R9BUD1</accession>
<evidence type="ECO:0000256" key="8">
    <source>
        <dbReference type="PIRSR" id="PIRSR600175-1"/>
    </source>
</evidence>
<dbReference type="InterPro" id="IPR037272">
    <property type="entry name" value="SNS_sf"/>
</dbReference>
<evidence type="ECO:0000256" key="7">
    <source>
        <dbReference type="ARBA" id="ARBA00023136"/>
    </source>
</evidence>
<keyword evidence="4 10" id="KW-0812">Transmembrane</keyword>
<keyword evidence="5 10" id="KW-0769">Symport</keyword>
<evidence type="ECO:0000256" key="11">
    <source>
        <dbReference type="SAM" id="Phobius"/>
    </source>
</evidence>
<feature type="binding site" evidence="8">
    <location>
        <position position="31"/>
    </location>
    <ligand>
        <name>Na(+)</name>
        <dbReference type="ChEBI" id="CHEBI:29101"/>
        <label>1</label>
    </ligand>
</feature>
<feature type="transmembrane region" description="Helical" evidence="11">
    <location>
        <begin position="387"/>
        <end position="409"/>
    </location>
</feature>
<keyword evidence="9" id="KW-1015">Disulfide bond</keyword>
<reference evidence="12" key="1">
    <citation type="submission" date="2020-11" db="EMBL/GenBank/DDBJ databases">
        <authorList>
            <person name="Tran Van P."/>
        </authorList>
    </citation>
    <scope>NUCLEOTIDE SEQUENCE</scope>
</reference>
<evidence type="ECO:0000313" key="13">
    <source>
        <dbReference type="Proteomes" id="UP000678499"/>
    </source>
</evidence>
<evidence type="ECO:0000256" key="5">
    <source>
        <dbReference type="ARBA" id="ARBA00022847"/>
    </source>
</evidence>
<name>A0A7R9BUD1_9CRUS</name>
<feature type="disulfide bond" evidence="9">
    <location>
        <begin position="135"/>
        <end position="144"/>
    </location>
</feature>
<dbReference type="PRINTS" id="PR00176">
    <property type="entry name" value="NANEUSMPORT"/>
</dbReference>
<dbReference type="GO" id="GO:0006865">
    <property type="term" value="P:amino acid transport"/>
    <property type="evidence" value="ECO:0007669"/>
    <property type="project" value="TreeGrafter"/>
</dbReference>
<feature type="transmembrane region" description="Helical" evidence="11">
    <location>
        <begin position="52"/>
        <end position="70"/>
    </location>
</feature>
<keyword evidence="7 11" id="KW-0472">Membrane</keyword>
<feature type="transmembrane region" description="Helical" evidence="11">
    <location>
        <begin position="102"/>
        <end position="123"/>
    </location>
</feature>
<feature type="transmembrane region" description="Helical" evidence="11">
    <location>
        <begin position="21"/>
        <end position="40"/>
    </location>
</feature>
<feature type="non-terminal residue" evidence="12">
    <location>
        <position position="623"/>
    </location>
</feature>
<evidence type="ECO:0000256" key="3">
    <source>
        <dbReference type="ARBA" id="ARBA00022448"/>
    </source>
</evidence>
<feature type="transmembrane region" description="Helical" evidence="11">
    <location>
        <begin position="182"/>
        <end position="202"/>
    </location>
</feature>
<proteinExistence type="inferred from homology"/>
<dbReference type="OrthoDB" id="6581954at2759"/>
<evidence type="ECO:0000256" key="6">
    <source>
        <dbReference type="ARBA" id="ARBA00022989"/>
    </source>
</evidence>
<feature type="transmembrane region" description="Helical" evidence="11">
    <location>
        <begin position="312"/>
        <end position="330"/>
    </location>
</feature>
<dbReference type="GO" id="GO:0015293">
    <property type="term" value="F:symporter activity"/>
    <property type="evidence" value="ECO:0007669"/>
    <property type="project" value="UniProtKB-KW"/>
</dbReference>
<organism evidence="12">
    <name type="scientific">Notodromas monacha</name>
    <dbReference type="NCBI Taxonomy" id="399045"/>
    <lineage>
        <taxon>Eukaryota</taxon>
        <taxon>Metazoa</taxon>
        <taxon>Ecdysozoa</taxon>
        <taxon>Arthropoda</taxon>
        <taxon>Crustacea</taxon>
        <taxon>Oligostraca</taxon>
        <taxon>Ostracoda</taxon>
        <taxon>Podocopa</taxon>
        <taxon>Podocopida</taxon>
        <taxon>Cypridocopina</taxon>
        <taxon>Cypridoidea</taxon>
        <taxon>Cyprididae</taxon>
        <taxon>Notodromas</taxon>
    </lineage>
</organism>
<feature type="transmembrane region" description="Helical" evidence="11">
    <location>
        <begin position="259"/>
        <end position="279"/>
    </location>
</feature>
<protein>
    <recommendedName>
        <fullName evidence="10">Transporter</fullName>
    </recommendedName>
</protein>
<evidence type="ECO:0000256" key="4">
    <source>
        <dbReference type="ARBA" id="ARBA00022692"/>
    </source>
</evidence>
<dbReference type="PANTHER" id="PTHR11616:SF240">
    <property type="entry name" value="BLOATED TUBULES, ISOFORM B-RELATED"/>
    <property type="match status" value="1"/>
</dbReference>
<comment type="subcellular location">
    <subcellularLocation>
        <location evidence="1">Membrane</location>
        <topology evidence="1">Multi-pass membrane protein</topology>
    </subcellularLocation>
</comment>
<feature type="transmembrane region" description="Helical" evidence="11">
    <location>
        <begin position="342"/>
        <end position="367"/>
    </location>
</feature>
<dbReference type="PROSITE" id="PS50267">
    <property type="entry name" value="NA_NEUROTRAN_SYMP_3"/>
    <property type="match status" value="1"/>
</dbReference>
<dbReference type="AlphaFoldDB" id="A0A7R9BUD1"/>
<keyword evidence="6 11" id="KW-1133">Transmembrane helix</keyword>
<feature type="transmembrane region" description="Helical" evidence="11">
    <location>
        <begin position="538"/>
        <end position="560"/>
    </location>
</feature>
<keyword evidence="3 10" id="KW-0813">Transport</keyword>
<keyword evidence="8" id="KW-0915">Sodium</keyword>
<feature type="transmembrane region" description="Helical" evidence="11">
    <location>
        <begin position="467"/>
        <end position="485"/>
    </location>
</feature>
<dbReference type="PROSITE" id="PS00610">
    <property type="entry name" value="NA_NEUROTRAN_SYMP_1"/>
    <property type="match status" value="1"/>
</dbReference>
<dbReference type="GO" id="GO:0005886">
    <property type="term" value="C:plasma membrane"/>
    <property type="evidence" value="ECO:0007669"/>
    <property type="project" value="TreeGrafter"/>
</dbReference>
<gene>
    <name evidence="12" type="ORF">NMOB1V02_LOCUS9061</name>
</gene>
<evidence type="ECO:0000256" key="10">
    <source>
        <dbReference type="RuleBase" id="RU003732"/>
    </source>
</evidence>
<dbReference type="GO" id="GO:0046872">
    <property type="term" value="F:metal ion binding"/>
    <property type="evidence" value="ECO:0007669"/>
    <property type="project" value="UniProtKB-KW"/>
</dbReference>
<evidence type="ECO:0000256" key="2">
    <source>
        <dbReference type="ARBA" id="ARBA00006459"/>
    </source>
</evidence>
<dbReference type="EMBL" id="CAJPEX010002852">
    <property type="protein sequence ID" value="CAG0921567.1"/>
    <property type="molecule type" value="Genomic_DNA"/>
</dbReference>
<evidence type="ECO:0000256" key="1">
    <source>
        <dbReference type="ARBA" id="ARBA00004141"/>
    </source>
</evidence>
<keyword evidence="13" id="KW-1185">Reference proteome</keyword>
<feature type="transmembrane region" description="Helical" evidence="11">
    <location>
        <begin position="214"/>
        <end position="239"/>
    </location>
</feature>
<evidence type="ECO:0000313" key="12">
    <source>
        <dbReference type="EMBL" id="CAD7281415.1"/>
    </source>
</evidence>